<proteinExistence type="predicted"/>
<dbReference type="EMBL" id="QXCT01000001">
    <property type="protein sequence ID" value="MDW9250998.1"/>
    <property type="molecule type" value="Genomic_DNA"/>
</dbReference>
<reference evidence="2" key="1">
    <citation type="submission" date="2018-08" db="EMBL/GenBank/DDBJ databases">
        <title>Identification of Burkholderia cepacia strains that express a Burkholderia pseudomallei-like capsular polysaccharide.</title>
        <authorList>
            <person name="Burtnick M.N."/>
            <person name="Vongsouvath M."/>
            <person name="Newton P."/>
            <person name="Wuthiekanun V."/>
            <person name="Limmathurotsakul D."/>
            <person name="Brett P.J."/>
            <person name="Chantratita N."/>
            <person name="Dance D.A."/>
        </authorList>
    </citation>
    <scope>NUCLEOTIDE SEQUENCE</scope>
    <source>
        <strain evidence="2">SBXCC001</strain>
    </source>
</reference>
<gene>
    <name evidence="2" type="ORF">C7S16_5536</name>
</gene>
<dbReference type="AlphaFoldDB" id="A0AAW9CPI5"/>
<protein>
    <submittedName>
        <fullName evidence="2">Uncharacterized protein</fullName>
    </submittedName>
</protein>
<evidence type="ECO:0000313" key="2">
    <source>
        <dbReference type="EMBL" id="MDW9250998.1"/>
    </source>
</evidence>
<dbReference type="Proteomes" id="UP001272137">
    <property type="component" value="Unassembled WGS sequence"/>
</dbReference>
<sequence length="126" mass="13347">MDARSVVRLRRRATPLSRGGRAPSRDDASQRGFEQMAIGIGWARRLARAARGAGQRALSSAAAEAGRAGYSVDARIASAGPLYIGGGWFLIGGIAAHPGASEFALFDAPPFDDHFATTARYQKEET</sequence>
<evidence type="ECO:0000313" key="3">
    <source>
        <dbReference type="Proteomes" id="UP001272137"/>
    </source>
</evidence>
<feature type="region of interest" description="Disordered" evidence="1">
    <location>
        <begin position="1"/>
        <end position="31"/>
    </location>
</feature>
<accession>A0AAW9CPI5</accession>
<organism evidence="2 3">
    <name type="scientific">Burkholderia thailandensis</name>
    <dbReference type="NCBI Taxonomy" id="57975"/>
    <lineage>
        <taxon>Bacteria</taxon>
        <taxon>Pseudomonadati</taxon>
        <taxon>Pseudomonadota</taxon>
        <taxon>Betaproteobacteria</taxon>
        <taxon>Burkholderiales</taxon>
        <taxon>Burkholderiaceae</taxon>
        <taxon>Burkholderia</taxon>
        <taxon>pseudomallei group</taxon>
    </lineage>
</organism>
<name>A0AAW9CPI5_BURTH</name>
<evidence type="ECO:0000256" key="1">
    <source>
        <dbReference type="SAM" id="MobiDB-lite"/>
    </source>
</evidence>
<comment type="caution">
    <text evidence="2">The sequence shown here is derived from an EMBL/GenBank/DDBJ whole genome shotgun (WGS) entry which is preliminary data.</text>
</comment>